<dbReference type="PANTHER" id="PTHR19139">
    <property type="entry name" value="AQUAPORIN TRANSPORTER"/>
    <property type="match status" value="1"/>
</dbReference>
<keyword evidence="6" id="KW-0813">Transport</keyword>
<reference evidence="8 9" key="1">
    <citation type="submission" date="2016-11" db="EMBL/GenBank/DDBJ databases">
        <authorList>
            <person name="Jaros S."/>
            <person name="Januszkiewicz K."/>
            <person name="Wedrychowicz H."/>
        </authorList>
    </citation>
    <scope>NUCLEOTIDE SEQUENCE [LARGE SCALE GENOMIC DNA]</scope>
    <source>
        <strain evidence="8 9">GAS499</strain>
    </source>
</reference>
<comment type="subcellular location">
    <subcellularLocation>
        <location evidence="1">Membrane</location>
        <topology evidence="1">Multi-pass membrane protein</topology>
    </subcellularLocation>
</comment>
<dbReference type="GO" id="GO:0015250">
    <property type="term" value="F:water channel activity"/>
    <property type="evidence" value="ECO:0007669"/>
    <property type="project" value="TreeGrafter"/>
</dbReference>
<feature type="transmembrane region" description="Helical" evidence="7">
    <location>
        <begin position="7"/>
        <end position="25"/>
    </location>
</feature>
<evidence type="ECO:0000256" key="6">
    <source>
        <dbReference type="RuleBase" id="RU000477"/>
    </source>
</evidence>
<dbReference type="EMBL" id="LT670844">
    <property type="protein sequence ID" value="SHK62788.1"/>
    <property type="molecule type" value="Genomic_DNA"/>
</dbReference>
<evidence type="ECO:0000313" key="8">
    <source>
        <dbReference type="EMBL" id="SHK62788.1"/>
    </source>
</evidence>
<feature type="transmembrane region" description="Helical" evidence="7">
    <location>
        <begin position="122"/>
        <end position="143"/>
    </location>
</feature>
<evidence type="ECO:0000256" key="5">
    <source>
        <dbReference type="ARBA" id="ARBA00023136"/>
    </source>
</evidence>
<evidence type="ECO:0000313" key="9">
    <source>
        <dbReference type="Proteomes" id="UP000189935"/>
    </source>
</evidence>
<evidence type="ECO:0000256" key="1">
    <source>
        <dbReference type="ARBA" id="ARBA00004141"/>
    </source>
</evidence>
<dbReference type="InterPro" id="IPR000425">
    <property type="entry name" value="MIP"/>
</dbReference>
<dbReference type="GO" id="GO:0005886">
    <property type="term" value="C:plasma membrane"/>
    <property type="evidence" value="ECO:0007669"/>
    <property type="project" value="TreeGrafter"/>
</dbReference>
<dbReference type="InterPro" id="IPR023271">
    <property type="entry name" value="Aquaporin-like"/>
</dbReference>
<dbReference type="SUPFAM" id="SSF81338">
    <property type="entry name" value="Aquaporin-like"/>
    <property type="match status" value="1"/>
</dbReference>
<keyword evidence="5 7" id="KW-0472">Membrane</keyword>
<evidence type="ECO:0000256" key="4">
    <source>
        <dbReference type="ARBA" id="ARBA00022989"/>
    </source>
</evidence>
<proteinExistence type="inferred from homology"/>
<dbReference type="PRINTS" id="PR00783">
    <property type="entry name" value="MINTRINSICP"/>
</dbReference>
<feature type="transmembrane region" description="Helical" evidence="7">
    <location>
        <begin position="155"/>
        <end position="179"/>
    </location>
</feature>
<dbReference type="OrthoDB" id="9807293at2"/>
<comment type="similarity">
    <text evidence="2 6">Belongs to the MIP/aquaporin (TC 1.A.8) family.</text>
</comment>
<dbReference type="PANTHER" id="PTHR19139:SF199">
    <property type="entry name" value="MIP17260P"/>
    <property type="match status" value="1"/>
</dbReference>
<protein>
    <submittedName>
        <fullName evidence="8">Aquaporin Z</fullName>
    </submittedName>
</protein>
<name>A0A1M6U129_9BRAD</name>
<dbReference type="RefSeq" id="WP_079540217.1">
    <property type="nucleotide sequence ID" value="NZ_LT670844.1"/>
</dbReference>
<feature type="transmembrane region" description="Helical" evidence="7">
    <location>
        <begin position="199"/>
        <end position="221"/>
    </location>
</feature>
<dbReference type="AlphaFoldDB" id="A0A1M6U129"/>
<keyword evidence="4 7" id="KW-1133">Transmembrane helix</keyword>
<accession>A0A1M6U129</accession>
<dbReference type="Gene3D" id="1.20.1080.10">
    <property type="entry name" value="Glycerol uptake facilitator protein"/>
    <property type="match status" value="1"/>
</dbReference>
<dbReference type="InterPro" id="IPR034294">
    <property type="entry name" value="Aquaporin_transptr"/>
</dbReference>
<feature type="transmembrane region" description="Helical" evidence="7">
    <location>
        <begin position="80"/>
        <end position="102"/>
    </location>
</feature>
<evidence type="ECO:0000256" key="3">
    <source>
        <dbReference type="ARBA" id="ARBA00022692"/>
    </source>
</evidence>
<evidence type="ECO:0000256" key="2">
    <source>
        <dbReference type="ARBA" id="ARBA00006175"/>
    </source>
</evidence>
<keyword evidence="3 6" id="KW-0812">Transmembrane</keyword>
<sequence>MTKELGAEFVGTFMLVASVCGAALFSAPNVGFIAVALSIGAAVLAMAYAVGPISGGHFNPAVTCGLVAAGRFEAGKALPYIIAQVVGGVAAAVIFYIILQGAPASGKWNTFLAISNTYGGSGFPLLSVALIEVVMTALFLVVITGVTSSKGAPGFAPLAIGLTLVTIHLVAIPVSNASVNPARSTATALFGGAEAMGSLWLFWVAPIVGGIIGGLIGKAFYER</sequence>
<feature type="transmembrane region" description="Helical" evidence="7">
    <location>
        <begin position="31"/>
        <end position="50"/>
    </location>
</feature>
<evidence type="ECO:0000256" key="7">
    <source>
        <dbReference type="SAM" id="Phobius"/>
    </source>
</evidence>
<organism evidence="8 9">
    <name type="scientific">Bradyrhizobium lablabi</name>
    <dbReference type="NCBI Taxonomy" id="722472"/>
    <lineage>
        <taxon>Bacteria</taxon>
        <taxon>Pseudomonadati</taxon>
        <taxon>Pseudomonadota</taxon>
        <taxon>Alphaproteobacteria</taxon>
        <taxon>Hyphomicrobiales</taxon>
        <taxon>Nitrobacteraceae</taxon>
        <taxon>Bradyrhizobium</taxon>
    </lineage>
</organism>
<dbReference type="Proteomes" id="UP000189935">
    <property type="component" value="Chromosome I"/>
</dbReference>
<gene>
    <name evidence="8" type="ORF">SAMN05444159_3752</name>
</gene>
<dbReference type="Pfam" id="PF00230">
    <property type="entry name" value="MIP"/>
    <property type="match status" value="1"/>
</dbReference>